<dbReference type="InterPro" id="IPR004143">
    <property type="entry name" value="BPL_LPL_catalytic"/>
</dbReference>
<dbReference type="GO" id="GO:0033819">
    <property type="term" value="F:lipoyl(octanoyl) transferase activity"/>
    <property type="evidence" value="ECO:0007669"/>
    <property type="project" value="UniProtKB-EC"/>
</dbReference>
<dbReference type="PANTHER" id="PTHR43679:SF2">
    <property type="entry name" value="OCTANOYL-[GCVH]:PROTEIN N-OCTANOYLTRANSFERASE"/>
    <property type="match status" value="1"/>
</dbReference>
<dbReference type="InterPro" id="IPR045864">
    <property type="entry name" value="aa-tRNA-synth_II/BPL/LPL"/>
</dbReference>
<gene>
    <name evidence="2" type="primary">lipM_1</name>
    <name evidence="2" type="ORF">GALL_96770</name>
</gene>
<dbReference type="PROSITE" id="PS51733">
    <property type="entry name" value="BPL_LPL_CATALYTIC"/>
    <property type="match status" value="1"/>
</dbReference>
<dbReference type="Pfam" id="PF21948">
    <property type="entry name" value="LplA-B_cat"/>
    <property type="match status" value="1"/>
</dbReference>
<dbReference type="Gene3D" id="3.30.930.10">
    <property type="entry name" value="Bira Bifunctional Protein, Domain 2"/>
    <property type="match status" value="1"/>
</dbReference>
<keyword evidence="2" id="KW-0808">Transferase</keyword>
<dbReference type="AlphaFoldDB" id="A0A1J5SVT2"/>
<feature type="domain" description="BPL/LPL catalytic" evidence="1">
    <location>
        <begin position="29"/>
        <end position="206"/>
    </location>
</feature>
<proteinExistence type="predicted"/>
<accession>A0A1J5SVT2</accession>
<dbReference type="EMBL" id="MLJW01000033">
    <property type="protein sequence ID" value="OIR08176.1"/>
    <property type="molecule type" value="Genomic_DNA"/>
</dbReference>
<dbReference type="SUPFAM" id="SSF55681">
    <property type="entry name" value="Class II aaRS and biotin synthetases"/>
    <property type="match status" value="1"/>
</dbReference>
<dbReference type="EC" id="2.3.1.181" evidence="2"/>
<dbReference type="InterPro" id="IPR050664">
    <property type="entry name" value="Octanoyltrans_LipM/LipL"/>
</dbReference>
<dbReference type="PANTHER" id="PTHR43679">
    <property type="entry name" value="OCTANOYLTRANSFERASE LIPM-RELATED"/>
    <property type="match status" value="1"/>
</dbReference>
<comment type="caution">
    <text evidence="2">The sequence shown here is derived from an EMBL/GenBank/DDBJ whole genome shotgun (WGS) entry which is preliminary data.</text>
</comment>
<organism evidence="2">
    <name type="scientific">mine drainage metagenome</name>
    <dbReference type="NCBI Taxonomy" id="410659"/>
    <lineage>
        <taxon>unclassified sequences</taxon>
        <taxon>metagenomes</taxon>
        <taxon>ecological metagenomes</taxon>
    </lineage>
</organism>
<keyword evidence="2" id="KW-0012">Acyltransferase</keyword>
<protein>
    <submittedName>
        <fullName evidence="2">Octanoyltransferase LipM</fullName>
        <ecNumber evidence="2">2.3.1.181</ecNumber>
    </submittedName>
</protein>
<name>A0A1J5SVT2_9ZZZZ</name>
<reference evidence="2" key="1">
    <citation type="submission" date="2016-10" db="EMBL/GenBank/DDBJ databases">
        <title>Sequence of Gallionella enrichment culture.</title>
        <authorList>
            <person name="Poehlein A."/>
            <person name="Muehling M."/>
            <person name="Daniel R."/>
        </authorList>
    </citation>
    <scope>NUCLEOTIDE SEQUENCE</scope>
</reference>
<evidence type="ECO:0000259" key="1">
    <source>
        <dbReference type="PROSITE" id="PS51733"/>
    </source>
</evidence>
<evidence type="ECO:0000313" key="2">
    <source>
        <dbReference type="EMBL" id="OIR08176.1"/>
    </source>
</evidence>
<sequence>MRLDVLPERTGGAAENMAADFLLLQRYPLPGNARYRHYGWHRPSFTFGYSQKIDWVRAQLAGLEPYELCRRPTGGGVVDHRDDWTYALVIPRGHPLEEARASESYRAVHEAIAGCLRDQGVDAVLRRPGPDDAPHGPGLCGELAEVHDVVRSSDGVKIAGAAQKRNKHGLLFQGYLSRGAAGSGVDWERFAESLPLALGAVLGLETGPAPWPEFADGELEGLTEQYGSPEWLDYR</sequence>